<reference evidence="1 2" key="1">
    <citation type="submission" date="2018-10" db="EMBL/GenBank/DDBJ databases">
        <title>Draft Genome Sequence of Bacteroides sp. KCTC 15687.</title>
        <authorList>
            <person name="Yu S.Y."/>
            <person name="Kim J.S."/>
            <person name="Oh B.S."/>
            <person name="Park S.H."/>
            <person name="Kang S.W."/>
            <person name="Park J.E."/>
            <person name="Choi S.H."/>
            <person name="Han K.I."/>
            <person name="Lee K.C."/>
            <person name="Eom M.K."/>
            <person name="Suh M.K."/>
            <person name="Lee D.H."/>
            <person name="Yoon H."/>
            <person name="Kim B."/>
            <person name="Yang S.J."/>
            <person name="Lee J.S."/>
            <person name="Lee J.H."/>
        </authorList>
    </citation>
    <scope>NUCLEOTIDE SEQUENCE [LARGE SCALE GENOMIC DNA]</scope>
    <source>
        <strain evidence="1 2">KCTC 15687</strain>
    </source>
</reference>
<evidence type="ECO:0008006" key="3">
    <source>
        <dbReference type="Google" id="ProtNLM"/>
    </source>
</evidence>
<name>A0A401M104_9BACE</name>
<dbReference type="AlphaFoldDB" id="A0A401M104"/>
<dbReference type="Gene3D" id="3.80.10.10">
    <property type="entry name" value="Ribonuclease Inhibitor"/>
    <property type="match status" value="1"/>
</dbReference>
<proteinExistence type="predicted"/>
<protein>
    <recommendedName>
        <fullName evidence="3">Cell surface protein</fullName>
    </recommendedName>
</protein>
<dbReference type="Pfam" id="PF13306">
    <property type="entry name" value="LRR_5"/>
    <property type="match status" value="1"/>
</dbReference>
<keyword evidence="2" id="KW-1185">Reference proteome</keyword>
<sequence>MTTTFSYAQTITTVTNEKVGKLSSVIKKKDVLDIIKLKISGTMNSEDFAYLGSMNNLEYLDLRDVILSSDKEKDHKEEFTKHNELTLPVLTHLKELWLPLSCTGFYPYKSNIPNIPVLEVLYIRRGCEIKMYSDNREEIHLKKVNILENDLTKFNLDVFKDAPQNIRQRELDRLIGQDRRTSNYYERRNLYNEKGEYVHNINQKIFVDSLVVPTADCLIKDCLPLKEISPNYIFINEDKLVILNTWDDKYNINDIANIDSITPFAFASSNITSIKIPEKIKYIPNYCFLNCNKLEKVILNKSIISIGENAFYKCVIKDIEIPQSVKELYFSAFESCPIERIVFLSSNPPYINDTRGLDNLGWNSTYKMIVPKDAFTAYHSQNLWNEMNIVQKDAQSSFNITVETPGSILSSLPLKNLSSVESLTITGFLYETDLDIIKKCKALNT</sequence>
<gene>
    <name evidence="1" type="ORF">KGMB02408_44370</name>
</gene>
<dbReference type="EMBL" id="BHWB01000026">
    <property type="protein sequence ID" value="GCB37492.1"/>
    <property type="molecule type" value="Genomic_DNA"/>
</dbReference>
<organism evidence="1 2">
    <name type="scientific">Bacteroides faecalis</name>
    <dbReference type="NCBI Taxonomy" id="2447885"/>
    <lineage>
        <taxon>Bacteria</taxon>
        <taxon>Pseudomonadati</taxon>
        <taxon>Bacteroidota</taxon>
        <taxon>Bacteroidia</taxon>
        <taxon>Bacteroidales</taxon>
        <taxon>Bacteroidaceae</taxon>
        <taxon>Bacteroides</taxon>
    </lineage>
</organism>
<evidence type="ECO:0000313" key="2">
    <source>
        <dbReference type="Proteomes" id="UP000288079"/>
    </source>
</evidence>
<dbReference type="InterPro" id="IPR026906">
    <property type="entry name" value="LRR_5"/>
</dbReference>
<accession>A0A401M104</accession>
<dbReference type="InterPro" id="IPR032675">
    <property type="entry name" value="LRR_dom_sf"/>
</dbReference>
<dbReference type="Proteomes" id="UP000288079">
    <property type="component" value="Unassembled WGS sequence"/>
</dbReference>
<dbReference type="Gene3D" id="3.40.50.12480">
    <property type="match status" value="2"/>
</dbReference>
<comment type="caution">
    <text evidence="1">The sequence shown here is derived from an EMBL/GenBank/DDBJ whole genome shotgun (WGS) entry which is preliminary data.</text>
</comment>
<evidence type="ECO:0000313" key="1">
    <source>
        <dbReference type="EMBL" id="GCB37492.1"/>
    </source>
</evidence>
<dbReference type="SUPFAM" id="SSF52058">
    <property type="entry name" value="L domain-like"/>
    <property type="match status" value="1"/>
</dbReference>